<dbReference type="AlphaFoldDB" id="A0A2P8DJI4"/>
<feature type="compositionally biased region" description="Low complexity" evidence="1">
    <location>
        <begin position="46"/>
        <end position="55"/>
    </location>
</feature>
<organism evidence="3 4">
    <name type="scientific">Murinocardiopsis flavida</name>
    <dbReference type="NCBI Taxonomy" id="645275"/>
    <lineage>
        <taxon>Bacteria</taxon>
        <taxon>Bacillati</taxon>
        <taxon>Actinomycetota</taxon>
        <taxon>Actinomycetes</taxon>
        <taxon>Streptosporangiales</taxon>
        <taxon>Nocardiopsidaceae</taxon>
        <taxon>Murinocardiopsis</taxon>
    </lineage>
</organism>
<evidence type="ECO:0000259" key="2">
    <source>
        <dbReference type="SMART" id="SM00849"/>
    </source>
</evidence>
<dbReference type="Gene3D" id="3.60.15.10">
    <property type="entry name" value="Ribonuclease Z/Hydroxyacylglutathione hydrolase-like"/>
    <property type="match status" value="1"/>
</dbReference>
<dbReference type="PANTHER" id="PTHR46233:SF4">
    <property type="entry name" value="METALLO-BETA-LACTAMASE DOMAIN-CONTAINING PROTEIN"/>
    <property type="match status" value="1"/>
</dbReference>
<proteinExistence type="predicted"/>
<dbReference type="SUPFAM" id="SSF56281">
    <property type="entry name" value="Metallo-hydrolase/oxidoreductase"/>
    <property type="match status" value="1"/>
</dbReference>
<feature type="domain" description="Metallo-beta-lactamase" evidence="2">
    <location>
        <begin position="241"/>
        <end position="407"/>
    </location>
</feature>
<feature type="compositionally biased region" description="Basic residues" evidence="1">
    <location>
        <begin position="1"/>
        <end position="10"/>
    </location>
</feature>
<feature type="compositionally biased region" description="Basic and acidic residues" evidence="1">
    <location>
        <begin position="138"/>
        <end position="174"/>
    </location>
</feature>
<feature type="compositionally biased region" description="Acidic residues" evidence="1">
    <location>
        <begin position="175"/>
        <end position="204"/>
    </location>
</feature>
<dbReference type="EMBL" id="PYGA01000008">
    <property type="protein sequence ID" value="PSK97361.1"/>
    <property type="molecule type" value="Genomic_DNA"/>
</dbReference>
<dbReference type="Pfam" id="PF00753">
    <property type="entry name" value="Lactamase_B"/>
    <property type="match status" value="1"/>
</dbReference>
<evidence type="ECO:0000313" key="3">
    <source>
        <dbReference type="EMBL" id="PSK97361.1"/>
    </source>
</evidence>
<sequence>MFWNRKGKKKGAGDGGADASATAVDDPKTDDLAESAADSDSDNAAKDTAAAAEPAADVKDAEAKDADAEQDADADAKDTGAEDTEAKDGAKAADVEDTDVEAAAANDAEAKGTDAEMADAKGAAAEQDEEDADSEQDADAKKADVTKADAKKGDAKKGDAKKADAKKSDATKVDDDAEAEDADAEQDDEDEDDAAAAESDDEPAEPAGPVEPGTTKVDAEGVQCVRTAGVLKFEDEEYEVVSNTWIIEADKDGVIVIDPAHDAEAVLEAVGDREVHLIACTNGYNTHIQAAVEIAAETEAPIALHRRELRAWRKVHGVEHNPDMEIEGGGSLTVGDLEVDILATPGTSVGSVAYYVSEKGIVVSGDTLLAGRMGTVGGDYIDYTTQLASIGEVLLSLPPETRILPDSERETTVGAEAKNFDTWLSMD</sequence>
<accession>A0A2P8DJI4</accession>
<gene>
    <name evidence="3" type="ORF">CLV63_10879</name>
</gene>
<dbReference type="RefSeq" id="WP_106583261.1">
    <property type="nucleotide sequence ID" value="NZ_PYGA01000008.1"/>
</dbReference>
<protein>
    <submittedName>
        <fullName evidence="3">Glyoxylase-like metal-dependent hydrolase (Beta-lactamase superfamily II)</fullName>
    </submittedName>
</protein>
<dbReference type="GO" id="GO:0016787">
    <property type="term" value="F:hydrolase activity"/>
    <property type="evidence" value="ECO:0007669"/>
    <property type="project" value="UniProtKB-KW"/>
</dbReference>
<feature type="compositionally biased region" description="Basic and acidic residues" evidence="1">
    <location>
        <begin position="74"/>
        <end position="94"/>
    </location>
</feature>
<dbReference type="InterPro" id="IPR001279">
    <property type="entry name" value="Metallo-B-lactamas"/>
</dbReference>
<feature type="region of interest" description="Disordered" evidence="1">
    <location>
        <begin position="1"/>
        <end position="218"/>
    </location>
</feature>
<dbReference type="SMART" id="SM00849">
    <property type="entry name" value="Lactamase_B"/>
    <property type="match status" value="1"/>
</dbReference>
<evidence type="ECO:0000313" key="4">
    <source>
        <dbReference type="Proteomes" id="UP000240542"/>
    </source>
</evidence>
<comment type="caution">
    <text evidence="3">The sequence shown here is derived from an EMBL/GenBank/DDBJ whole genome shotgun (WGS) entry which is preliminary data.</text>
</comment>
<dbReference type="PANTHER" id="PTHR46233">
    <property type="entry name" value="HYDROXYACYLGLUTATHIONE HYDROLASE GLOC"/>
    <property type="match status" value="1"/>
</dbReference>
<dbReference type="InterPro" id="IPR036866">
    <property type="entry name" value="RibonucZ/Hydroxyglut_hydro"/>
</dbReference>
<reference evidence="3 4" key="1">
    <citation type="submission" date="2018-03" db="EMBL/GenBank/DDBJ databases">
        <title>Genomic Encyclopedia of Archaeal and Bacterial Type Strains, Phase II (KMG-II): from individual species to whole genera.</title>
        <authorList>
            <person name="Goeker M."/>
        </authorList>
    </citation>
    <scope>NUCLEOTIDE SEQUENCE [LARGE SCALE GENOMIC DNA]</scope>
    <source>
        <strain evidence="3 4">DSM 45312</strain>
    </source>
</reference>
<keyword evidence="3" id="KW-0378">Hydrolase</keyword>
<keyword evidence="4" id="KW-1185">Reference proteome</keyword>
<dbReference type="Proteomes" id="UP000240542">
    <property type="component" value="Unassembled WGS sequence"/>
</dbReference>
<name>A0A2P8DJI4_9ACTN</name>
<feature type="compositionally biased region" description="Acidic residues" evidence="1">
    <location>
        <begin position="126"/>
        <end position="137"/>
    </location>
</feature>
<evidence type="ECO:0000256" key="1">
    <source>
        <dbReference type="SAM" id="MobiDB-lite"/>
    </source>
</evidence>
<dbReference type="InterPro" id="IPR051453">
    <property type="entry name" value="MBL_Glyoxalase_II"/>
</dbReference>
<dbReference type="OrthoDB" id="9802991at2"/>
<feature type="compositionally biased region" description="Basic and acidic residues" evidence="1">
    <location>
        <begin position="56"/>
        <end position="67"/>
    </location>
</feature>
<dbReference type="CDD" id="cd06262">
    <property type="entry name" value="metallo-hydrolase-like_MBL-fold"/>
    <property type="match status" value="1"/>
</dbReference>